<dbReference type="PANTHER" id="PTHR31625">
    <property type="match status" value="1"/>
</dbReference>
<keyword evidence="4" id="KW-1185">Reference proteome</keyword>
<name>A0AAV5D9G0_ELECO</name>
<comment type="caution">
    <text evidence="3">The sequence shown here is derived from an EMBL/GenBank/DDBJ whole genome shotgun (WGS) entry which is preliminary data.</text>
</comment>
<evidence type="ECO:0000256" key="2">
    <source>
        <dbReference type="ARBA" id="ARBA00023315"/>
    </source>
</evidence>
<dbReference type="GO" id="GO:0016747">
    <property type="term" value="F:acyltransferase activity, transferring groups other than amino-acyl groups"/>
    <property type="evidence" value="ECO:0007669"/>
    <property type="project" value="UniProtKB-ARBA"/>
</dbReference>
<dbReference type="EMBL" id="BQKI01000013">
    <property type="protein sequence ID" value="GJN06907.1"/>
    <property type="molecule type" value="Genomic_DNA"/>
</dbReference>
<keyword evidence="1" id="KW-0808">Transferase</keyword>
<protein>
    <submittedName>
        <fullName evidence="3">Uncharacterized protein</fullName>
    </submittedName>
</protein>
<reference evidence="3" key="1">
    <citation type="journal article" date="2018" name="DNA Res.">
        <title>Multiple hybrid de novo genome assembly of finger millet, an orphan allotetraploid crop.</title>
        <authorList>
            <person name="Hatakeyama M."/>
            <person name="Aluri S."/>
            <person name="Balachadran M.T."/>
            <person name="Sivarajan S.R."/>
            <person name="Patrignani A."/>
            <person name="Gruter S."/>
            <person name="Poveda L."/>
            <person name="Shimizu-Inatsugi R."/>
            <person name="Baeten J."/>
            <person name="Francoijs K.J."/>
            <person name="Nataraja K.N."/>
            <person name="Reddy Y.A.N."/>
            <person name="Phadnis S."/>
            <person name="Ravikumar R.L."/>
            <person name="Schlapbach R."/>
            <person name="Sreeman S.M."/>
            <person name="Shimizu K.K."/>
        </authorList>
    </citation>
    <scope>NUCLEOTIDE SEQUENCE</scope>
</reference>
<accession>A0AAV5D9G0</accession>
<evidence type="ECO:0000313" key="4">
    <source>
        <dbReference type="Proteomes" id="UP001054889"/>
    </source>
</evidence>
<proteinExistence type="predicted"/>
<organism evidence="3 4">
    <name type="scientific">Eleusine coracana subsp. coracana</name>
    <dbReference type="NCBI Taxonomy" id="191504"/>
    <lineage>
        <taxon>Eukaryota</taxon>
        <taxon>Viridiplantae</taxon>
        <taxon>Streptophyta</taxon>
        <taxon>Embryophyta</taxon>
        <taxon>Tracheophyta</taxon>
        <taxon>Spermatophyta</taxon>
        <taxon>Magnoliopsida</taxon>
        <taxon>Liliopsida</taxon>
        <taxon>Poales</taxon>
        <taxon>Poaceae</taxon>
        <taxon>PACMAD clade</taxon>
        <taxon>Chloridoideae</taxon>
        <taxon>Cynodonteae</taxon>
        <taxon>Eleusininae</taxon>
        <taxon>Eleusine</taxon>
    </lineage>
</organism>
<reference evidence="3" key="2">
    <citation type="submission" date="2021-12" db="EMBL/GenBank/DDBJ databases">
        <title>Resequencing data analysis of finger millet.</title>
        <authorList>
            <person name="Hatakeyama M."/>
            <person name="Aluri S."/>
            <person name="Balachadran M.T."/>
            <person name="Sivarajan S.R."/>
            <person name="Poveda L."/>
            <person name="Shimizu-Inatsugi R."/>
            <person name="Schlapbach R."/>
            <person name="Sreeman S.M."/>
            <person name="Shimizu K.K."/>
        </authorList>
    </citation>
    <scope>NUCLEOTIDE SEQUENCE</scope>
</reference>
<sequence>MMATIDINSLAVDEPREVLRLAPLAPPLPDGGAVLALQATIVKSGGLALGVSVHHAACDGAASTHFLHTWATCCAGITGTGTQPPPVPPVIDRTLICDPTGLYDVFCPIVNDASKFVEPSSAAADDKLLFADEILQEKPACTTHTRFLEAAWSNLSLTVLQGLPGPDSPEEGPPM</sequence>
<dbReference type="Gene3D" id="3.30.559.10">
    <property type="entry name" value="Chloramphenicol acetyltransferase-like domain"/>
    <property type="match status" value="1"/>
</dbReference>
<dbReference type="SUPFAM" id="SSF52777">
    <property type="entry name" value="CoA-dependent acyltransferases"/>
    <property type="match status" value="1"/>
</dbReference>
<evidence type="ECO:0000256" key="1">
    <source>
        <dbReference type="ARBA" id="ARBA00022679"/>
    </source>
</evidence>
<keyword evidence="2" id="KW-0012">Acyltransferase</keyword>
<dbReference type="AlphaFoldDB" id="A0AAV5D9G0"/>
<evidence type="ECO:0000313" key="3">
    <source>
        <dbReference type="EMBL" id="GJN06907.1"/>
    </source>
</evidence>
<gene>
    <name evidence="3" type="primary">ga24681</name>
    <name evidence="3" type="ORF">PR202_ga24681</name>
</gene>
<dbReference type="Proteomes" id="UP001054889">
    <property type="component" value="Unassembled WGS sequence"/>
</dbReference>
<dbReference type="InterPro" id="IPR051504">
    <property type="entry name" value="Plant_metabolite_acyltrans"/>
</dbReference>
<dbReference type="Pfam" id="PF02458">
    <property type="entry name" value="Transferase"/>
    <property type="match status" value="1"/>
</dbReference>
<dbReference type="InterPro" id="IPR023213">
    <property type="entry name" value="CAT-like_dom_sf"/>
</dbReference>